<name>A0A820HJN8_9BILA</name>
<gene>
    <name evidence="2" type="ORF">JBS370_LOCUS40166</name>
</gene>
<organism evidence="2 3">
    <name type="scientific">Rotaria sordida</name>
    <dbReference type="NCBI Taxonomy" id="392033"/>
    <lineage>
        <taxon>Eukaryota</taxon>
        <taxon>Metazoa</taxon>
        <taxon>Spiralia</taxon>
        <taxon>Gnathifera</taxon>
        <taxon>Rotifera</taxon>
        <taxon>Eurotatoria</taxon>
        <taxon>Bdelloidea</taxon>
        <taxon>Philodinida</taxon>
        <taxon>Philodinidae</taxon>
        <taxon>Rotaria</taxon>
    </lineage>
</organism>
<dbReference type="AlphaFoldDB" id="A0A820HJN8"/>
<feature type="compositionally biased region" description="Polar residues" evidence="1">
    <location>
        <begin position="21"/>
        <end position="48"/>
    </location>
</feature>
<dbReference type="Proteomes" id="UP000663836">
    <property type="component" value="Unassembled WGS sequence"/>
</dbReference>
<comment type="caution">
    <text evidence="2">The sequence shown here is derived from an EMBL/GenBank/DDBJ whole genome shotgun (WGS) entry which is preliminary data.</text>
</comment>
<feature type="region of interest" description="Disordered" evidence="1">
    <location>
        <begin position="21"/>
        <end position="98"/>
    </location>
</feature>
<feature type="compositionally biased region" description="Polar residues" evidence="1">
    <location>
        <begin position="65"/>
        <end position="98"/>
    </location>
</feature>
<protein>
    <submittedName>
        <fullName evidence="2">Uncharacterized protein</fullName>
    </submittedName>
</protein>
<evidence type="ECO:0000256" key="1">
    <source>
        <dbReference type="SAM" id="MobiDB-lite"/>
    </source>
</evidence>
<evidence type="ECO:0000313" key="3">
    <source>
        <dbReference type="Proteomes" id="UP000663836"/>
    </source>
</evidence>
<evidence type="ECO:0000313" key="2">
    <source>
        <dbReference type="EMBL" id="CAF4294062.1"/>
    </source>
</evidence>
<feature type="non-terminal residue" evidence="2">
    <location>
        <position position="98"/>
    </location>
</feature>
<proteinExistence type="predicted"/>
<reference evidence="2" key="1">
    <citation type="submission" date="2021-02" db="EMBL/GenBank/DDBJ databases">
        <authorList>
            <person name="Nowell W R."/>
        </authorList>
    </citation>
    <scope>NUCLEOTIDE SEQUENCE</scope>
</reference>
<dbReference type="EMBL" id="CAJOBD010033718">
    <property type="protein sequence ID" value="CAF4294062.1"/>
    <property type="molecule type" value="Genomic_DNA"/>
</dbReference>
<accession>A0A820HJN8</accession>
<sequence>QPTTNDQYDNSNYYSTTIHSIEPSEQISSQPHYIQETTSDNQHPTSSYHIEPVNTSHHDDDKNEQNTNQIPFRQSTNINNESNFDIQTNLNDQSNELN</sequence>